<evidence type="ECO:0000313" key="2">
    <source>
        <dbReference type="EMBL" id="KAL3502792.1"/>
    </source>
</evidence>
<protein>
    <submittedName>
        <fullName evidence="2">Uncharacterized protein</fullName>
    </submittedName>
</protein>
<feature type="compositionally biased region" description="Polar residues" evidence="1">
    <location>
        <begin position="38"/>
        <end position="65"/>
    </location>
</feature>
<sequence>MPENMENVIFMENSNPMETPLMMEVLTVKDQAPLLPQNPKTVPSAQENPSSGIMEPQTTYSVDNGLSNEALDFTPIEDFHPGSQGSSRRRLVQMLRQSHNGVFDVPSSSQSHVLSLLGRPPGLTLISPMMFLNDSKPDMEYQSVIIMLGIAMFSLHLSMQNALEVRVLSFGMI</sequence>
<name>A0ABD2Y8P6_9GENT</name>
<feature type="region of interest" description="Disordered" evidence="1">
    <location>
        <begin position="34"/>
        <end position="65"/>
    </location>
</feature>
<organism evidence="2 3">
    <name type="scientific">Cinchona calisaya</name>
    <dbReference type="NCBI Taxonomy" id="153742"/>
    <lineage>
        <taxon>Eukaryota</taxon>
        <taxon>Viridiplantae</taxon>
        <taxon>Streptophyta</taxon>
        <taxon>Embryophyta</taxon>
        <taxon>Tracheophyta</taxon>
        <taxon>Spermatophyta</taxon>
        <taxon>Magnoliopsida</taxon>
        <taxon>eudicotyledons</taxon>
        <taxon>Gunneridae</taxon>
        <taxon>Pentapetalae</taxon>
        <taxon>asterids</taxon>
        <taxon>lamiids</taxon>
        <taxon>Gentianales</taxon>
        <taxon>Rubiaceae</taxon>
        <taxon>Cinchonoideae</taxon>
        <taxon>Cinchoneae</taxon>
        <taxon>Cinchona</taxon>
    </lineage>
</organism>
<gene>
    <name evidence="2" type="ORF">ACH5RR_037241</name>
</gene>
<dbReference type="EMBL" id="JBJUIK010000015">
    <property type="protein sequence ID" value="KAL3502792.1"/>
    <property type="molecule type" value="Genomic_DNA"/>
</dbReference>
<dbReference type="Proteomes" id="UP001630127">
    <property type="component" value="Unassembled WGS sequence"/>
</dbReference>
<keyword evidence="3" id="KW-1185">Reference proteome</keyword>
<evidence type="ECO:0000313" key="3">
    <source>
        <dbReference type="Proteomes" id="UP001630127"/>
    </source>
</evidence>
<comment type="caution">
    <text evidence="2">The sequence shown here is derived from an EMBL/GenBank/DDBJ whole genome shotgun (WGS) entry which is preliminary data.</text>
</comment>
<reference evidence="2 3" key="1">
    <citation type="submission" date="2024-11" db="EMBL/GenBank/DDBJ databases">
        <title>A near-complete genome assembly of Cinchona calisaya.</title>
        <authorList>
            <person name="Lian D.C."/>
            <person name="Zhao X.W."/>
            <person name="Wei L."/>
        </authorList>
    </citation>
    <scope>NUCLEOTIDE SEQUENCE [LARGE SCALE GENOMIC DNA]</scope>
    <source>
        <tissue evidence="2">Nenye</tissue>
    </source>
</reference>
<dbReference type="AlphaFoldDB" id="A0ABD2Y8P6"/>
<accession>A0ABD2Y8P6</accession>
<proteinExistence type="predicted"/>
<evidence type="ECO:0000256" key="1">
    <source>
        <dbReference type="SAM" id="MobiDB-lite"/>
    </source>
</evidence>